<comment type="caution">
    <text evidence="2">The sequence shown here is derived from an EMBL/GenBank/DDBJ whole genome shotgun (WGS) entry which is preliminary data.</text>
</comment>
<feature type="compositionally biased region" description="Basic and acidic residues" evidence="1">
    <location>
        <begin position="77"/>
        <end position="90"/>
    </location>
</feature>
<gene>
    <name evidence="2" type="ORF">ECRASSUSDP1_LOCUS674</name>
</gene>
<evidence type="ECO:0000256" key="1">
    <source>
        <dbReference type="SAM" id="MobiDB-lite"/>
    </source>
</evidence>
<name>A0AAD1X6M2_EUPCR</name>
<feature type="compositionally biased region" description="Basic residues" evidence="1">
    <location>
        <begin position="91"/>
        <end position="108"/>
    </location>
</feature>
<feature type="region of interest" description="Disordered" evidence="1">
    <location>
        <begin position="388"/>
        <end position="407"/>
    </location>
</feature>
<keyword evidence="3" id="KW-1185">Reference proteome</keyword>
<sequence length="491" mass="57447">MLEERKLLEKGFNATLIETEDIHVHRRSMEDIYNHKIKQCSKIIKEKGNYYPPELKEAIYDKIKPIFERTQKVIERSRIEQQPKEMPRKETPRKKHLKKKIKKRSKKISKTKNNIIFKQLKESQIEKEEDFPIKSHWPSNWRFKGNLPDETTKSESSHAAKNLRLHYQDLFRKISLRIIQVMRPNSIKTQNYSKGDYVEIPNSIEQKLPDKTILEVKSVNATNACKTQRDFAIKEKTIRDEKRTYSIPLKSSPSENQFTMLKSQSHFLTHQAGERKDKLKAVGTLAGKNKINRVYLAKPSKKTPKISTEKFRRRFGVDPEKIESGRVKIDKEYLGEEVPKELQKIQFEDPKYKLGFGRRSYSQGDISHLFNEISSIMENAMNPDTEAIKEEDDTTSKGSSPNHPEILSKSCSSLYSSFTDSEKSNKGMKITTRIPKATNKDFANLIEKLRDLLDNNEDKVVSDIQRVNNHNWKHLCRYYDQKIKAIMDSEI</sequence>
<reference evidence="2" key="1">
    <citation type="submission" date="2023-07" db="EMBL/GenBank/DDBJ databases">
        <authorList>
            <consortium name="AG Swart"/>
            <person name="Singh M."/>
            <person name="Singh A."/>
            <person name="Seah K."/>
            <person name="Emmerich C."/>
        </authorList>
    </citation>
    <scope>NUCLEOTIDE SEQUENCE</scope>
    <source>
        <strain evidence="2">DP1</strain>
    </source>
</reference>
<organism evidence="2 3">
    <name type="scientific">Euplotes crassus</name>
    <dbReference type="NCBI Taxonomy" id="5936"/>
    <lineage>
        <taxon>Eukaryota</taxon>
        <taxon>Sar</taxon>
        <taxon>Alveolata</taxon>
        <taxon>Ciliophora</taxon>
        <taxon>Intramacronucleata</taxon>
        <taxon>Spirotrichea</taxon>
        <taxon>Hypotrichia</taxon>
        <taxon>Euplotida</taxon>
        <taxon>Euplotidae</taxon>
        <taxon>Moneuplotes</taxon>
    </lineage>
</organism>
<dbReference type="EMBL" id="CAMPGE010000632">
    <property type="protein sequence ID" value="CAI2359385.1"/>
    <property type="molecule type" value="Genomic_DNA"/>
</dbReference>
<accession>A0AAD1X6M2</accession>
<evidence type="ECO:0000313" key="3">
    <source>
        <dbReference type="Proteomes" id="UP001295684"/>
    </source>
</evidence>
<feature type="region of interest" description="Disordered" evidence="1">
    <location>
        <begin position="77"/>
        <end position="108"/>
    </location>
</feature>
<proteinExistence type="predicted"/>
<evidence type="ECO:0000313" key="2">
    <source>
        <dbReference type="EMBL" id="CAI2359385.1"/>
    </source>
</evidence>
<dbReference type="AlphaFoldDB" id="A0AAD1X6M2"/>
<dbReference type="Proteomes" id="UP001295684">
    <property type="component" value="Unassembled WGS sequence"/>
</dbReference>
<protein>
    <submittedName>
        <fullName evidence="2">Uncharacterized protein</fullName>
    </submittedName>
</protein>